<dbReference type="AlphaFoldDB" id="A0A812STF9"/>
<protein>
    <submittedName>
        <fullName evidence="2">Uncharacterized protein</fullName>
    </submittedName>
</protein>
<sequence length="242" mass="25909">MIRPDYRGTRGGEKQRKRLFYQLVDEVRGIFRRLFPGATWVRIEFASSTQALPSDLESIVANPHDALNPAWQSRAAFSPTLRRFIPAGAPQGAAQPPQQATEEEAEEDQPANEPGQASGERCSRKRLKKAATDPELEHPPAGDAEPDLADVGAEDGDLDIAPAEEVVLAAAAEGIVLEEGAALGAPGVGNAQEEEALEQAEFVEVEVDSDMLSIYEPLPPYDHEDLSAEPSSSVAAPAVHAP</sequence>
<proteinExistence type="predicted"/>
<organism evidence="2 3">
    <name type="scientific">Symbiodinium pilosum</name>
    <name type="common">Dinoflagellate</name>
    <dbReference type="NCBI Taxonomy" id="2952"/>
    <lineage>
        <taxon>Eukaryota</taxon>
        <taxon>Sar</taxon>
        <taxon>Alveolata</taxon>
        <taxon>Dinophyceae</taxon>
        <taxon>Suessiales</taxon>
        <taxon>Symbiodiniaceae</taxon>
        <taxon>Symbiodinium</taxon>
    </lineage>
</organism>
<name>A0A812STF9_SYMPI</name>
<feature type="non-terminal residue" evidence="2">
    <location>
        <position position="1"/>
    </location>
</feature>
<feature type="compositionally biased region" description="Low complexity" evidence="1">
    <location>
        <begin position="87"/>
        <end position="100"/>
    </location>
</feature>
<feature type="compositionally biased region" description="Acidic residues" evidence="1">
    <location>
        <begin position="144"/>
        <end position="158"/>
    </location>
</feature>
<evidence type="ECO:0000313" key="3">
    <source>
        <dbReference type="Proteomes" id="UP000649617"/>
    </source>
</evidence>
<gene>
    <name evidence="2" type="ORF">SPIL2461_LOCUS12573</name>
</gene>
<feature type="compositionally biased region" description="Basic and acidic residues" evidence="1">
    <location>
        <begin position="130"/>
        <end position="140"/>
    </location>
</feature>
<feature type="compositionally biased region" description="Acidic residues" evidence="1">
    <location>
        <begin position="101"/>
        <end position="110"/>
    </location>
</feature>
<feature type="region of interest" description="Disordered" evidence="1">
    <location>
        <begin position="87"/>
        <end position="158"/>
    </location>
</feature>
<dbReference type="EMBL" id="CAJNIZ010026032">
    <property type="protein sequence ID" value="CAE7488650.1"/>
    <property type="molecule type" value="Genomic_DNA"/>
</dbReference>
<reference evidence="2" key="1">
    <citation type="submission" date="2021-02" db="EMBL/GenBank/DDBJ databases">
        <authorList>
            <person name="Dougan E. K."/>
            <person name="Rhodes N."/>
            <person name="Thang M."/>
            <person name="Chan C."/>
        </authorList>
    </citation>
    <scope>NUCLEOTIDE SEQUENCE</scope>
</reference>
<keyword evidence="3" id="KW-1185">Reference proteome</keyword>
<evidence type="ECO:0000313" key="2">
    <source>
        <dbReference type="EMBL" id="CAE7488650.1"/>
    </source>
</evidence>
<dbReference type="Proteomes" id="UP000649617">
    <property type="component" value="Unassembled WGS sequence"/>
</dbReference>
<accession>A0A812STF9</accession>
<feature type="compositionally biased region" description="Low complexity" evidence="1">
    <location>
        <begin position="228"/>
        <end position="242"/>
    </location>
</feature>
<comment type="caution">
    <text evidence="2">The sequence shown here is derived from an EMBL/GenBank/DDBJ whole genome shotgun (WGS) entry which is preliminary data.</text>
</comment>
<feature type="region of interest" description="Disordered" evidence="1">
    <location>
        <begin position="216"/>
        <end position="242"/>
    </location>
</feature>
<evidence type="ECO:0000256" key="1">
    <source>
        <dbReference type="SAM" id="MobiDB-lite"/>
    </source>
</evidence>